<protein>
    <submittedName>
        <fullName evidence="1">Uncharacterized protein</fullName>
    </submittedName>
</protein>
<sequence length="14" mass="1652">MLFQTRITQLLSNS</sequence>
<reference evidence="1" key="2">
    <citation type="journal article" date="2015" name="Data Brief">
        <title>Shoot transcriptome of the giant reed, Arundo donax.</title>
        <authorList>
            <person name="Barrero R.A."/>
            <person name="Guerrero F.D."/>
            <person name="Moolhuijzen P."/>
            <person name="Goolsby J.A."/>
            <person name="Tidwell J."/>
            <person name="Bellgard S.E."/>
            <person name="Bellgard M.I."/>
        </authorList>
    </citation>
    <scope>NUCLEOTIDE SEQUENCE</scope>
    <source>
        <tissue evidence="1">Shoot tissue taken approximately 20 cm above the soil surface</tissue>
    </source>
</reference>
<proteinExistence type="predicted"/>
<evidence type="ECO:0000313" key="1">
    <source>
        <dbReference type="EMBL" id="JAD19370.1"/>
    </source>
</evidence>
<accession>A0A0A8Y2E2</accession>
<reference evidence="1" key="1">
    <citation type="submission" date="2014-09" db="EMBL/GenBank/DDBJ databases">
        <authorList>
            <person name="Magalhaes I.L.F."/>
            <person name="Oliveira U."/>
            <person name="Santos F.R."/>
            <person name="Vidigal T.H.D.A."/>
            <person name="Brescovit A.D."/>
            <person name="Santos A.J."/>
        </authorList>
    </citation>
    <scope>NUCLEOTIDE SEQUENCE</scope>
    <source>
        <tissue evidence="1">Shoot tissue taken approximately 20 cm above the soil surface</tissue>
    </source>
</reference>
<organism evidence="1">
    <name type="scientific">Arundo donax</name>
    <name type="common">Giant reed</name>
    <name type="synonym">Donax arundinaceus</name>
    <dbReference type="NCBI Taxonomy" id="35708"/>
    <lineage>
        <taxon>Eukaryota</taxon>
        <taxon>Viridiplantae</taxon>
        <taxon>Streptophyta</taxon>
        <taxon>Embryophyta</taxon>
        <taxon>Tracheophyta</taxon>
        <taxon>Spermatophyta</taxon>
        <taxon>Magnoliopsida</taxon>
        <taxon>Liliopsida</taxon>
        <taxon>Poales</taxon>
        <taxon>Poaceae</taxon>
        <taxon>PACMAD clade</taxon>
        <taxon>Arundinoideae</taxon>
        <taxon>Arundineae</taxon>
        <taxon>Arundo</taxon>
    </lineage>
</organism>
<dbReference type="EMBL" id="GBRH01278525">
    <property type="protein sequence ID" value="JAD19370.1"/>
    <property type="molecule type" value="Transcribed_RNA"/>
</dbReference>
<name>A0A0A8Y2E2_ARUDO</name>